<feature type="binding site" description="axial binding residue" evidence="8">
    <location>
        <position position="488"/>
    </location>
    <ligand>
        <name>heme</name>
        <dbReference type="ChEBI" id="CHEBI:30413"/>
    </ligand>
    <ligandPart>
        <name>Fe</name>
        <dbReference type="ChEBI" id="CHEBI:18248"/>
    </ligandPart>
</feature>
<evidence type="ECO:0000256" key="6">
    <source>
        <dbReference type="ARBA" id="ARBA00023004"/>
    </source>
</evidence>
<evidence type="ECO:0000256" key="7">
    <source>
        <dbReference type="ARBA" id="ARBA00023033"/>
    </source>
</evidence>
<evidence type="ECO:0000256" key="5">
    <source>
        <dbReference type="ARBA" id="ARBA00023002"/>
    </source>
</evidence>
<dbReference type="SUPFAM" id="SSF48264">
    <property type="entry name" value="Cytochrome P450"/>
    <property type="match status" value="1"/>
</dbReference>
<dbReference type="GO" id="GO:0005506">
    <property type="term" value="F:iron ion binding"/>
    <property type="evidence" value="ECO:0007669"/>
    <property type="project" value="InterPro"/>
</dbReference>
<dbReference type="InterPro" id="IPR002401">
    <property type="entry name" value="Cyt_P450_E_grp-I"/>
</dbReference>
<evidence type="ECO:0000256" key="3">
    <source>
        <dbReference type="ARBA" id="ARBA00010617"/>
    </source>
</evidence>
<keyword evidence="9" id="KW-0472">Membrane</keyword>
<dbReference type="GO" id="GO:0020037">
    <property type="term" value="F:heme binding"/>
    <property type="evidence" value="ECO:0007669"/>
    <property type="project" value="InterPro"/>
</dbReference>
<dbReference type="PANTHER" id="PTHR24305">
    <property type="entry name" value="CYTOCHROME P450"/>
    <property type="match status" value="1"/>
</dbReference>
<evidence type="ECO:0000256" key="2">
    <source>
        <dbReference type="ARBA" id="ARBA00005179"/>
    </source>
</evidence>
<gene>
    <name evidence="10" type="ORF">GSI_09424</name>
</gene>
<feature type="transmembrane region" description="Helical" evidence="9">
    <location>
        <begin position="54"/>
        <end position="72"/>
    </location>
</feature>
<keyword evidence="4 8" id="KW-0479">Metal-binding</keyword>
<dbReference type="Pfam" id="PF00067">
    <property type="entry name" value="p450"/>
    <property type="match status" value="1"/>
</dbReference>
<dbReference type="PANTHER" id="PTHR24305:SF187">
    <property type="entry name" value="P450, PUTATIVE (EUROFUNG)-RELATED"/>
    <property type="match status" value="1"/>
</dbReference>
<dbReference type="EMBL" id="AYKW01000023">
    <property type="protein sequence ID" value="PIL29373.1"/>
    <property type="molecule type" value="Genomic_DNA"/>
</dbReference>
<keyword evidence="9" id="KW-0812">Transmembrane</keyword>
<dbReference type="Proteomes" id="UP000230002">
    <property type="component" value="Unassembled WGS sequence"/>
</dbReference>
<evidence type="ECO:0000256" key="9">
    <source>
        <dbReference type="SAM" id="Phobius"/>
    </source>
</evidence>
<evidence type="ECO:0000256" key="8">
    <source>
        <dbReference type="PIRSR" id="PIRSR602401-1"/>
    </source>
</evidence>
<keyword evidence="8" id="KW-0349">Heme</keyword>
<evidence type="ECO:0000313" key="11">
    <source>
        <dbReference type="Proteomes" id="UP000230002"/>
    </source>
</evidence>
<keyword evidence="11" id="KW-1185">Reference proteome</keyword>
<dbReference type="PRINTS" id="PR00463">
    <property type="entry name" value="EP450I"/>
</dbReference>
<dbReference type="STRING" id="1077348.A0A2G8S6H6"/>
<comment type="pathway">
    <text evidence="2">Secondary metabolite biosynthesis.</text>
</comment>
<accession>A0A2G8S6H6</accession>
<comment type="similarity">
    <text evidence="3">Belongs to the cytochrome P450 family.</text>
</comment>
<proteinExistence type="inferred from homology"/>
<keyword evidence="5" id="KW-0560">Oxidoreductase</keyword>
<dbReference type="InterPro" id="IPR001128">
    <property type="entry name" value="Cyt_P450"/>
</dbReference>
<name>A0A2G8S6H6_9APHY</name>
<comment type="cofactor">
    <cofactor evidence="1 8">
        <name>heme</name>
        <dbReference type="ChEBI" id="CHEBI:30413"/>
    </cofactor>
</comment>
<organism evidence="10 11">
    <name type="scientific">Ganoderma sinense ZZ0214-1</name>
    <dbReference type="NCBI Taxonomy" id="1077348"/>
    <lineage>
        <taxon>Eukaryota</taxon>
        <taxon>Fungi</taxon>
        <taxon>Dikarya</taxon>
        <taxon>Basidiomycota</taxon>
        <taxon>Agaricomycotina</taxon>
        <taxon>Agaricomycetes</taxon>
        <taxon>Polyporales</taxon>
        <taxon>Polyporaceae</taxon>
        <taxon>Ganoderma</taxon>
    </lineage>
</organism>
<dbReference type="PRINTS" id="PR00385">
    <property type="entry name" value="P450"/>
</dbReference>
<dbReference type="CDD" id="cd11061">
    <property type="entry name" value="CYP67-like"/>
    <property type="match status" value="1"/>
</dbReference>
<keyword evidence="7" id="KW-0503">Monooxygenase</keyword>
<reference evidence="10 11" key="1">
    <citation type="journal article" date="2015" name="Sci. Rep.">
        <title>Chromosome-level genome map provides insights into diverse defense mechanisms in the medicinal fungus Ganoderma sinense.</title>
        <authorList>
            <person name="Zhu Y."/>
            <person name="Xu J."/>
            <person name="Sun C."/>
            <person name="Zhou S."/>
            <person name="Xu H."/>
            <person name="Nelson D.R."/>
            <person name="Qian J."/>
            <person name="Song J."/>
            <person name="Luo H."/>
            <person name="Xiang L."/>
            <person name="Li Y."/>
            <person name="Xu Z."/>
            <person name="Ji A."/>
            <person name="Wang L."/>
            <person name="Lu S."/>
            <person name="Hayward A."/>
            <person name="Sun W."/>
            <person name="Li X."/>
            <person name="Schwartz D.C."/>
            <person name="Wang Y."/>
            <person name="Chen S."/>
        </authorList>
    </citation>
    <scope>NUCLEOTIDE SEQUENCE [LARGE SCALE GENOMIC DNA]</scope>
    <source>
        <strain evidence="10 11">ZZ0214-1</strain>
    </source>
</reference>
<keyword evidence="9" id="KW-1133">Transmembrane helix</keyword>
<dbReference type="InterPro" id="IPR050121">
    <property type="entry name" value="Cytochrome_P450_monoxygenase"/>
</dbReference>
<keyword evidence="6 8" id="KW-0408">Iron</keyword>
<sequence>MDGCLIVQFAHSMIALVHPSSVKQAILSSITSFILALISTQYSALTTVGNAQDIVLAFGIHLISLFCSVFIYRISPFHPLSSFPGPILPKITKFWGVSQSWTGRQHRTFLHLHEIYGPFVRTGPNELSIAHAQAVNDVLGAGGLDKGEWYSARQDPNAPKNLIVLTGEAHANRRRLWNRALSNENLTAYQPVIANRIDELVRHLVQVAAQSEIVDIGQSIAYFTFDFMGDMAFGGPFHMLSDGGDKNDFWGMLNRFAISASVVSHIPWAFPLVQAIPSLSKDLRRLRRFGVESATGRLQEGSKTKDLWYHLSDEAELEKMRPLPPNVVADGALAVIAGADTTAGALTALIYFVLSDATTYHKLRNEVDTVYPAGSDATDATLHDRLVWMDACINETLRLQPPVPTNGPRQVSYDGHGVIIAGRYVPPGTQVYVPPYAIHRDARYFSPSPECFLPSRWLPHTPEPEHPDGGFVLDRSAFIPFSYGPANCVGRHLARMEMKMVLSVLVQKFNLQFAEDFDSKGWCDTIKDYLVTSRGPLVVKLTPRDGSL</sequence>
<dbReference type="GO" id="GO:0004497">
    <property type="term" value="F:monooxygenase activity"/>
    <property type="evidence" value="ECO:0007669"/>
    <property type="project" value="UniProtKB-KW"/>
</dbReference>
<evidence type="ECO:0000256" key="4">
    <source>
        <dbReference type="ARBA" id="ARBA00022723"/>
    </source>
</evidence>
<dbReference type="GO" id="GO:0016705">
    <property type="term" value="F:oxidoreductase activity, acting on paired donors, with incorporation or reduction of molecular oxygen"/>
    <property type="evidence" value="ECO:0007669"/>
    <property type="project" value="InterPro"/>
</dbReference>
<dbReference type="OrthoDB" id="6692864at2759"/>
<protein>
    <submittedName>
        <fullName evidence="10">Cytochrome P450</fullName>
    </submittedName>
</protein>
<evidence type="ECO:0000313" key="10">
    <source>
        <dbReference type="EMBL" id="PIL29373.1"/>
    </source>
</evidence>
<dbReference type="AlphaFoldDB" id="A0A2G8S6H6"/>
<dbReference type="Gene3D" id="1.10.630.10">
    <property type="entry name" value="Cytochrome P450"/>
    <property type="match status" value="1"/>
</dbReference>
<feature type="transmembrane region" description="Helical" evidence="9">
    <location>
        <begin position="25"/>
        <end position="42"/>
    </location>
</feature>
<dbReference type="InterPro" id="IPR036396">
    <property type="entry name" value="Cyt_P450_sf"/>
</dbReference>
<evidence type="ECO:0000256" key="1">
    <source>
        <dbReference type="ARBA" id="ARBA00001971"/>
    </source>
</evidence>
<comment type="caution">
    <text evidence="10">The sequence shown here is derived from an EMBL/GenBank/DDBJ whole genome shotgun (WGS) entry which is preliminary data.</text>
</comment>